<accession>A0A1I3K2N4</accession>
<sequence>MKILMVTNVYTPQIGGVTRSVQQFSEEYRAQGHEVLVIAPEYETMPEGETGVLRIPAIPKFYLNVYPLPLPLTPAVLPEVRKFGPQIVHVHHPFLLGSTGQLIAADLNVPLVYTHHTRYSYYIETKTNWPRPIEEGIVELITGFCELCDGVVSPSAGITEMLQSRGVTTRIEVIPTGVDVNRFAKADGSALRKRLQLPDDAFIVGHVGRLGPEKNCDFLCEAVREFLNKNSKAIFVVVGDGPERAALEQSFGDELGGRVHFLGFCEGDDLINAYAGFDVFAFASHSETQGMVLGEAMAAGTPVVAVKGTGVIDIVHDGQNGRMIPEDDVSAFVAALESMAAASPQQRQAWREAALKTAHEFSQERCAKKMLDFYADLIRHPRPRVTSDWERLQRNWDAGWQRWRNRANAIAAAVQESLRTTPSDETETAPATPGV</sequence>
<keyword evidence="4" id="KW-0808">Transferase</keyword>
<dbReference type="SUPFAM" id="SSF53756">
    <property type="entry name" value="UDP-Glycosyltransferase/glycogen phosphorylase"/>
    <property type="match status" value="1"/>
</dbReference>
<dbReference type="InterPro" id="IPR050194">
    <property type="entry name" value="Glycosyltransferase_grp1"/>
</dbReference>
<dbReference type="InterPro" id="IPR028098">
    <property type="entry name" value="Glyco_trans_4-like_N"/>
</dbReference>
<proteinExistence type="predicted"/>
<dbReference type="Gene3D" id="3.40.50.2000">
    <property type="entry name" value="Glycogen Phosphorylase B"/>
    <property type="match status" value="2"/>
</dbReference>
<evidence type="ECO:0000256" key="1">
    <source>
        <dbReference type="SAM" id="MobiDB-lite"/>
    </source>
</evidence>
<feature type="domain" description="Glycosyl transferase family 1" evidence="2">
    <location>
        <begin position="191"/>
        <end position="356"/>
    </location>
</feature>
<dbReference type="AlphaFoldDB" id="A0A1I3K2N4"/>
<evidence type="ECO:0000313" key="4">
    <source>
        <dbReference type="EMBL" id="SFI66733.1"/>
    </source>
</evidence>
<dbReference type="InterPro" id="IPR001296">
    <property type="entry name" value="Glyco_trans_1"/>
</dbReference>
<organism evidence="4 5">
    <name type="scientific">Planctomicrobium piriforme</name>
    <dbReference type="NCBI Taxonomy" id="1576369"/>
    <lineage>
        <taxon>Bacteria</taxon>
        <taxon>Pseudomonadati</taxon>
        <taxon>Planctomycetota</taxon>
        <taxon>Planctomycetia</taxon>
        <taxon>Planctomycetales</taxon>
        <taxon>Planctomycetaceae</taxon>
        <taxon>Planctomicrobium</taxon>
    </lineage>
</organism>
<gene>
    <name evidence="4" type="ORF">SAMN05421753_11198</name>
</gene>
<dbReference type="PANTHER" id="PTHR45947:SF3">
    <property type="entry name" value="SULFOQUINOVOSYL TRANSFERASE SQD2"/>
    <property type="match status" value="1"/>
</dbReference>
<evidence type="ECO:0000259" key="3">
    <source>
        <dbReference type="Pfam" id="PF13439"/>
    </source>
</evidence>
<dbReference type="OrthoDB" id="258796at2"/>
<keyword evidence="5" id="KW-1185">Reference proteome</keyword>
<feature type="domain" description="Glycosyltransferase subfamily 4-like N-terminal" evidence="3">
    <location>
        <begin position="14"/>
        <end position="182"/>
    </location>
</feature>
<dbReference type="Pfam" id="PF13439">
    <property type="entry name" value="Glyco_transf_4"/>
    <property type="match status" value="1"/>
</dbReference>
<dbReference type="PANTHER" id="PTHR45947">
    <property type="entry name" value="SULFOQUINOVOSYL TRANSFERASE SQD2"/>
    <property type="match status" value="1"/>
</dbReference>
<dbReference type="GO" id="GO:0016758">
    <property type="term" value="F:hexosyltransferase activity"/>
    <property type="evidence" value="ECO:0007669"/>
    <property type="project" value="TreeGrafter"/>
</dbReference>
<dbReference type="EMBL" id="FOQD01000011">
    <property type="protein sequence ID" value="SFI66733.1"/>
    <property type="molecule type" value="Genomic_DNA"/>
</dbReference>
<evidence type="ECO:0000259" key="2">
    <source>
        <dbReference type="Pfam" id="PF00534"/>
    </source>
</evidence>
<name>A0A1I3K2N4_9PLAN</name>
<evidence type="ECO:0000313" key="5">
    <source>
        <dbReference type="Proteomes" id="UP000199518"/>
    </source>
</evidence>
<protein>
    <submittedName>
        <fullName evidence="4">Glycosyltransferase involved in cell wall bisynthesis</fullName>
    </submittedName>
</protein>
<dbReference type="STRING" id="1576369.SAMN05421753_11198"/>
<dbReference type="Proteomes" id="UP000199518">
    <property type="component" value="Unassembled WGS sequence"/>
</dbReference>
<feature type="region of interest" description="Disordered" evidence="1">
    <location>
        <begin position="416"/>
        <end position="435"/>
    </location>
</feature>
<dbReference type="RefSeq" id="WP_139228490.1">
    <property type="nucleotide sequence ID" value="NZ_FOQD01000011.1"/>
</dbReference>
<dbReference type="Pfam" id="PF00534">
    <property type="entry name" value="Glycos_transf_1"/>
    <property type="match status" value="1"/>
</dbReference>
<reference evidence="5" key="1">
    <citation type="submission" date="2016-10" db="EMBL/GenBank/DDBJ databases">
        <authorList>
            <person name="Varghese N."/>
            <person name="Submissions S."/>
        </authorList>
    </citation>
    <scope>NUCLEOTIDE SEQUENCE [LARGE SCALE GENOMIC DNA]</scope>
    <source>
        <strain evidence="5">DSM 26348</strain>
    </source>
</reference>